<accession>A0A445MMF9</accession>
<dbReference type="Proteomes" id="UP000290560">
    <property type="component" value="Unassembled WGS sequence"/>
</dbReference>
<reference evidence="1" key="1">
    <citation type="journal article" date="2018" name="Data Brief">
        <title>Genome sequence data from 17 accessions of Ensete ventricosum, a staple food crop for millions in Ethiopia.</title>
        <authorList>
            <person name="Yemataw Z."/>
            <person name="Muzemil S."/>
            <person name="Ambachew D."/>
            <person name="Tripathi L."/>
            <person name="Tesfaye K."/>
            <person name="Chala A."/>
            <person name="Farbos A."/>
            <person name="O'Neill P."/>
            <person name="Moore K."/>
            <person name="Grant M."/>
            <person name="Studholme D.J."/>
        </authorList>
    </citation>
    <scope>NUCLEOTIDE SEQUENCE [LARGE SCALE GENOMIC DNA]</scope>
    <source>
        <tissue evidence="1">Leaf</tissue>
    </source>
</reference>
<dbReference type="EMBL" id="KV876764">
    <property type="protein sequence ID" value="RZR75416.1"/>
    <property type="molecule type" value="Genomic_DNA"/>
</dbReference>
<organism evidence="1">
    <name type="scientific">Ensete ventricosum</name>
    <name type="common">Abyssinian banana</name>
    <name type="synonym">Musa ensete</name>
    <dbReference type="NCBI Taxonomy" id="4639"/>
    <lineage>
        <taxon>Eukaryota</taxon>
        <taxon>Viridiplantae</taxon>
        <taxon>Streptophyta</taxon>
        <taxon>Embryophyta</taxon>
        <taxon>Tracheophyta</taxon>
        <taxon>Spermatophyta</taxon>
        <taxon>Magnoliopsida</taxon>
        <taxon>Liliopsida</taxon>
        <taxon>Zingiberales</taxon>
        <taxon>Musaceae</taxon>
        <taxon>Ensete</taxon>
    </lineage>
</organism>
<name>A0A445MMF9_ENSVE</name>
<protein>
    <submittedName>
        <fullName evidence="1">Uncharacterized protein</fullName>
    </submittedName>
</protein>
<sequence length="67" mass="7466">MADDGTAQAATMVMPRSMIHCRSLTDFGELPINILVFEWSNANKKSSLELLPREDPVTDQFNVGLEL</sequence>
<dbReference type="AlphaFoldDB" id="A0A445MMF9"/>
<evidence type="ECO:0000313" key="1">
    <source>
        <dbReference type="EMBL" id="RZR75416.1"/>
    </source>
</evidence>
<proteinExistence type="predicted"/>
<gene>
    <name evidence="1" type="ORF">BHM03_00056802</name>
</gene>